<dbReference type="AlphaFoldDB" id="A0A6A4S6E7"/>
<name>A0A6A4S6E7_SCOMX</name>
<protein>
    <submittedName>
        <fullName evidence="1">Uncharacterized protein</fullName>
    </submittedName>
</protein>
<proteinExistence type="predicted"/>
<gene>
    <name evidence="1" type="ORF">F2P81_016724</name>
</gene>
<evidence type="ECO:0000313" key="2">
    <source>
        <dbReference type="Proteomes" id="UP000438429"/>
    </source>
</evidence>
<dbReference type="EMBL" id="VEVO01000015">
    <property type="protein sequence ID" value="KAF0029993.1"/>
    <property type="molecule type" value="Genomic_DNA"/>
</dbReference>
<sequence length="103" mass="11365">MVSLLPHVETEQRSGFVIPCIRTSPSPLSCRVETVQHVAGGAVFYFERGARKRRVGPVCPDCRGAVMIRLLGAGTHNRLKPSDTGRTATPHAWAQQTSEWIRI</sequence>
<accession>A0A6A4S6E7</accession>
<evidence type="ECO:0000313" key="1">
    <source>
        <dbReference type="EMBL" id="KAF0029993.1"/>
    </source>
</evidence>
<dbReference type="Proteomes" id="UP000438429">
    <property type="component" value="Unassembled WGS sequence"/>
</dbReference>
<reference evidence="1 2" key="1">
    <citation type="submission" date="2019-06" db="EMBL/GenBank/DDBJ databases">
        <title>Draft genomes of female and male turbot (Scophthalmus maximus).</title>
        <authorList>
            <person name="Xu H."/>
            <person name="Xu X.-W."/>
            <person name="Shao C."/>
            <person name="Chen S."/>
        </authorList>
    </citation>
    <scope>NUCLEOTIDE SEQUENCE [LARGE SCALE GENOMIC DNA]</scope>
    <source>
        <strain evidence="1">Ysfricsl-2016a</strain>
        <tissue evidence="1">Blood</tissue>
    </source>
</reference>
<organism evidence="1 2">
    <name type="scientific">Scophthalmus maximus</name>
    <name type="common">Turbot</name>
    <name type="synonym">Psetta maxima</name>
    <dbReference type="NCBI Taxonomy" id="52904"/>
    <lineage>
        <taxon>Eukaryota</taxon>
        <taxon>Metazoa</taxon>
        <taxon>Chordata</taxon>
        <taxon>Craniata</taxon>
        <taxon>Vertebrata</taxon>
        <taxon>Euteleostomi</taxon>
        <taxon>Actinopterygii</taxon>
        <taxon>Neopterygii</taxon>
        <taxon>Teleostei</taxon>
        <taxon>Neoteleostei</taxon>
        <taxon>Acanthomorphata</taxon>
        <taxon>Carangaria</taxon>
        <taxon>Pleuronectiformes</taxon>
        <taxon>Pleuronectoidei</taxon>
        <taxon>Scophthalmidae</taxon>
        <taxon>Scophthalmus</taxon>
    </lineage>
</organism>
<comment type="caution">
    <text evidence="1">The sequence shown here is derived from an EMBL/GenBank/DDBJ whole genome shotgun (WGS) entry which is preliminary data.</text>
</comment>